<feature type="domain" description="CAP-associated" evidence="2">
    <location>
        <begin position="69"/>
        <end position="204"/>
    </location>
</feature>
<dbReference type="SUPFAM" id="SSF55797">
    <property type="entry name" value="PR-1-like"/>
    <property type="match status" value="1"/>
</dbReference>
<dbReference type="PANTHER" id="PTHR31157">
    <property type="entry name" value="SCP DOMAIN-CONTAINING PROTEIN"/>
    <property type="match status" value="1"/>
</dbReference>
<evidence type="ECO:0000259" key="2">
    <source>
        <dbReference type="Pfam" id="PF14504"/>
    </source>
</evidence>
<dbReference type="RefSeq" id="WP_259872174.1">
    <property type="nucleotide sequence ID" value="NZ_JAMQJZ010000006.1"/>
</dbReference>
<dbReference type="InterPro" id="IPR029410">
    <property type="entry name" value="CAP_assoc"/>
</dbReference>
<dbReference type="InterPro" id="IPR014044">
    <property type="entry name" value="CAP_dom"/>
</dbReference>
<protein>
    <submittedName>
        <fullName evidence="3">CAP domain-containing protein</fullName>
    </submittedName>
</protein>
<dbReference type="EMBL" id="JAMQJZ010000006">
    <property type="protein sequence ID" value="MDC3420608.1"/>
    <property type="molecule type" value="Genomic_DNA"/>
</dbReference>
<dbReference type="InterPro" id="IPR035940">
    <property type="entry name" value="CAP_sf"/>
</dbReference>
<sequence length="354" mass="41489">MKGIKGILLFLLICGGIFYVIEGESGSKEVISNFERVLDKKMPELESKTTPLYEYPVLTHDNSLLNWVGRDVKDLIETFGHPNRKDKSSYGYIWWVYTNQNNQHMQFGVNDDKIQTIFATGDQISIEPVEIGQTYEEVKEYFEFNKEVIYSTYRFSLKEKEIKLMPLVKLDEDTFVQFYFDSFTDQLSSIRILTSDLLLLQRPYEVFYRGKLPSTPLFTDDEWHEIELGMERQIFDISNVIRSRFNKPSLAWHKPLSEVAFSHSKDMADNNYFSHYSQNGKSLKDRLDARQINYYIAGENIAAQYVDGPAAVEGWLNSEGHRDALLKDEYTHLGVGVYQYYYTQNFLHRLDEEY</sequence>
<dbReference type="AlphaFoldDB" id="A0A9X4AJR7"/>
<evidence type="ECO:0000313" key="3">
    <source>
        <dbReference type="EMBL" id="MDC3420608.1"/>
    </source>
</evidence>
<dbReference type="Pfam" id="PF00188">
    <property type="entry name" value="CAP"/>
    <property type="match status" value="1"/>
</dbReference>
<dbReference type="CDD" id="cd05379">
    <property type="entry name" value="CAP_bacterial"/>
    <property type="match status" value="1"/>
</dbReference>
<dbReference type="Pfam" id="PF14504">
    <property type="entry name" value="CAP_assoc_N"/>
    <property type="match status" value="1"/>
</dbReference>
<reference evidence="3" key="1">
    <citation type="submission" date="2022-06" db="EMBL/GenBank/DDBJ databases">
        <title>Aquibacillus sp. a new bacterium isolated from soil saline samples.</title>
        <authorList>
            <person name="Galisteo C."/>
            <person name="De La Haba R."/>
            <person name="Sanchez-Porro C."/>
            <person name="Ventosa A."/>
        </authorList>
    </citation>
    <scope>NUCLEOTIDE SEQUENCE</scope>
    <source>
        <strain evidence="3">JCM 12387</strain>
    </source>
</reference>
<organism evidence="3 4">
    <name type="scientific">Aquibacillus koreensis</name>
    <dbReference type="NCBI Taxonomy" id="279446"/>
    <lineage>
        <taxon>Bacteria</taxon>
        <taxon>Bacillati</taxon>
        <taxon>Bacillota</taxon>
        <taxon>Bacilli</taxon>
        <taxon>Bacillales</taxon>
        <taxon>Bacillaceae</taxon>
        <taxon>Aquibacillus</taxon>
    </lineage>
</organism>
<accession>A0A9X4AJR7</accession>
<proteinExistence type="predicted"/>
<feature type="domain" description="SCP" evidence="1">
    <location>
        <begin position="239"/>
        <end position="345"/>
    </location>
</feature>
<dbReference type="Proteomes" id="UP001145072">
    <property type="component" value="Unassembled WGS sequence"/>
</dbReference>
<name>A0A9X4AJR7_9BACI</name>
<dbReference type="PANTHER" id="PTHR31157:SF26">
    <property type="entry name" value="SCP-LIKE EXTRACELLULAR PROTEIN"/>
    <property type="match status" value="1"/>
</dbReference>
<comment type="caution">
    <text evidence="3">The sequence shown here is derived from an EMBL/GenBank/DDBJ whole genome shotgun (WGS) entry which is preliminary data.</text>
</comment>
<dbReference type="Gene3D" id="3.40.33.10">
    <property type="entry name" value="CAP"/>
    <property type="match status" value="1"/>
</dbReference>
<evidence type="ECO:0000259" key="1">
    <source>
        <dbReference type="Pfam" id="PF00188"/>
    </source>
</evidence>
<gene>
    <name evidence="3" type="ORF">NC661_09535</name>
</gene>
<evidence type="ECO:0000313" key="4">
    <source>
        <dbReference type="Proteomes" id="UP001145072"/>
    </source>
</evidence>
<keyword evidence="4" id="KW-1185">Reference proteome</keyword>